<dbReference type="Proteomes" id="UP000526233">
    <property type="component" value="Unassembled WGS sequence"/>
</dbReference>
<feature type="domain" description="HTH rpiR-type" evidence="4">
    <location>
        <begin position="9"/>
        <end position="85"/>
    </location>
</feature>
<dbReference type="GO" id="GO:0097367">
    <property type="term" value="F:carbohydrate derivative binding"/>
    <property type="evidence" value="ECO:0007669"/>
    <property type="project" value="InterPro"/>
</dbReference>
<evidence type="ECO:0000313" key="6">
    <source>
        <dbReference type="EMBL" id="NNV19991.1"/>
    </source>
</evidence>
<dbReference type="Pfam" id="PF01418">
    <property type="entry name" value="HTH_6"/>
    <property type="match status" value="1"/>
</dbReference>
<dbReference type="Proteomes" id="UP000216188">
    <property type="component" value="Unassembled WGS sequence"/>
</dbReference>
<dbReference type="GO" id="GO:0003677">
    <property type="term" value="F:DNA binding"/>
    <property type="evidence" value="ECO:0007669"/>
    <property type="project" value="UniProtKB-KW"/>
</dbReference>
<name>A0A256G511_9HYPH</name>
<keyword evidence="2" id="KW-0238">DNA-binding</keyword>
<keyword evidence="8" id="KW-1185">Reference proteome</keyword>
<evidence type="ECO:0000259" key="4">
    <source>
        <dbReference type="PROSITE" id="PS51071"/>
    </source>
</evidence>
<dbReference type="SUPFAM" id="SSF46689">
    <property type="entry name" value="Homeodomain-like"/>
    <property type="match status" value="1"/>
</dbReference>
<dbReference type="InterPro" id="IPR009057">
    <property type="entry name" value="Homeodomain-like_sf"/>
</dbReference>
<dbReference type="InterPro" id="IPR047640">
    <property type="entry name" value="RpiR-like"/>
</dbReference>
<evidence type="ECO:0000256" key="2">
    <source>
        <dbReference type="ARBA" id="ARBA00023125"/>
    </source>
</evidence>
<keyword evidence="1" id="KW-0805">Transcription regulation</keyword>
<dbReference type="InterPro" id="IPR001347">
    <property type="entry name" value="SIS_dom"/>
</dbReference>
<dbReference type="PANTHER" id="PTHR30514:SF18">
    <property type="entry name" value="RPIR-FAMILY TRANSCRIPTIONAL REGULATOR"/>
    <property type="match status" value="1"/>
</dbReference>
<dbReference type="GO" id="GO:1901135">
    <property type="term" value="P:carbohydrate derivative metabolic process"/>
    <property type="evidence" value="ECO:0007669"/>
    <property type="project" value="InterPro"/>
</dbReference>
<dbReference type="SUPFAM" id="SSF53697">
    <property type="entry name" value="SIS domain"/>
    <property type="match status" value="1"/>
</dbReference>
<dbReference type="PROSITE" id="PS51071">
    <property type="entry name" value="HTH_RPIR"/>
    <property type="match status" value="1"/>
</dbReference>
<evidence type="ECO:0000313" key="7">
    <source>
        <dbReference type="EMBL" id="OYR22183.1"/>
    </source>
</evidence>
<dbReference type="InterPro" id="IPR000281">
    <property type="entry name" value="HTH_RpiR"/>
</dbReference>
<dbReference type="AlphaFoldDB" id="A0A256G511"/>
<protein>
    <submittedName>
        <fullName evidence="6">MurR/RpiR family transcriptional regulator</fullName>
    </submittedName>
    <submittedName>
        <fullName evidence="7">SIS domain protein</fullName>
    </submittedName>
</protein>
<evidence type="ECO:0000313" key="9">
    <source>
        <dbReference type="Proteomes" id="UP000526233"/>
    </source>
</evidence>
<sequence>MANTLSPKSEFAQRIAEVYPSLSKSHQKIADFVLTRPLDVVAMSIEGVAEASGSSTATITRFVRTAGYGGFSEFREKIVSDFQAVPGNKHNSQGNDLGSLGKTSTLHRQLIDSVEKLQDTISNIDQTSSDEFIQSILQAQRIIILGTGASHYAAAYLEEGLALYTEKSVTNALLRGASSYSSNIINSISKNDVVIAISIPRYSQSTLELTKAARAKHAKILVLTDSPTSPLASLADVVLYATATSDFLPNSPSAIFALSEAIVATVAEQRPDIIESLRKISPPNIIR</sequence>
<dbReference type="RefSeq" id="WP_007879819.1">
    <property type="nucleotide sequence ID" value="NZ_CAXURC020000002.1"/>
</dbReference>
<comment type="caution">
    <text evidence="7">The sequence shown here is derived from an EMBL/GenBank/DDBJ whole genome shotgun (WGS) entry which is preliminary data.</text>
</comment>
<dbReference type="PANTHER" id="PTHR30514">
    <property type="entry name" value="GLUCOKINASE"/>
    <property type="match status" value="1"/>
</dbReference>
<dbReference type="InterPro" id="IPR046348">
    <property type="entry name" value="SIS_dom_sf"/>
</dbReference>
<dbReference type="Pfam" id="PF01380">
    <property type="entry name" value="SIS"/>
    <property type="match status" value="1"/>
</dbReference>
<accession>A0A256G511</accession>
<reference evidence="6 9" key="2">
    <citation type="submission" date="2018-11" db="EMBL/GenBank/DDBJ databases">
        <title>Genome sequencing and analysis.</title>
        <authorList>
            <person name="Huang Y.-T."/>
        </authorList>
    </citation>
    <scope>NUCLEOTIDE SEQUENCE [LARGE SCALE GENOMIC DNA]</scope>
    <source>
        <strain evidence="6 9">SHIN</strain>
    </source>
</reference>
<evidence type="ECO:0000256" key="3">
    <source>
        <dbReference type="ARBA" id="ARBA00023163"/>
    </source>
</evidence>
<dbReference type="EMBL" id="NNRM01000045">
    <property type="protein sequence ID" value="OYR22183.1"/>
    <property type="molecule type" value="Genomic_DNA"/>
</dbReference>
<dbReference type="InterPro" id="IPR036388">
    <property type="entry name" value="WH-like_DNA-bd_sf"/>
</dbReference>
<keyword evidence="3" id="KW-0804">Transcription</keyword>
<proteinExistence type="predicted"/>
<dbReference type="Gene3D" id="3.40.50.10490">
    <property type="entry name" value="Glucose-6-phosphate isomerase like protein, domain 1"/>
    <property type="match status" value="1"/>
</dbReference>
<dbReference type="CDD" id="cd05013">
    <property type="entry name" value="SIS_RpiR"/>
    <property type="match status" value="1"/>
</dbReference>
<dbReference type="GO" id="GO:0003700">
    <property type="term" value="F:DNA-binding transcription factor activity"/>
    <property type="evidence" value="ECO:0007669"/>
    <property type="project" value="InterPro"/>
</dbReference>
<evidence type="ECO:0000256" key="1">
    <source>
        <dbReference type="ARBA" id="ARBA00023015"/>
    </source>
</evidence>
<gene>
    <name evidence="7" type="ORF">CEV34_4524</name>
    <name evidence="6" type="ORF">EHE22_06050</name>
</gene>
<evidence type="ECO:0000313" key="8">
    <source>
        <dbReference type="Proteomes" id="UP000216188"/>
    </source>
</evidence>
<reference evidence="7 8" key="1">
    <citation type="submission" date="2017-07" db="EMBL/GenBank/DDBJ databases">
        <title>Phylogenetic study on the rhizospheric bacterium Ochrobactrum sp. A44.</title>
        <authorList>
            <person name="Krzyzanowska D.M."/>
            <person name="Ossowicki A."/>
            <person name="Rajewska M."/>
            <person name="Maciag T."/>
            <person name="Kaczynski Z."/>
            <person name="Czerwicka M."/>
            <person name="Jafra S."/>
        </authorList>
    </citation>
    <scope>NUCLEOTIDE SEQUENCE [LARGE SCALE GENOMIC DNA]</scope>
    <source>
        <strain evidence="7 8">CCUG 30717</strain>
    </source>
</reference>
<dbReference type="STRING" id="419475.A8A54_15665"/>
<dbReference type="PROSITE" id="PS51464">
    <property type="entry name" value="SIS"/>
    <property type="match status" value="1"/>
</dbReference>
<evidence type="ECO:0000259" key="5">
    <source>
        <dbReference type="PROSITE" id="PS51464"/>
    </source>
</evidence>
<feature type="domain" description="SIS" evidence="5">
    <location>
        <begin position="132"/>
        <end position="272"/>
    </location>
</feature>
<dbReference type="Gene3D" id="1.10.10.10">
    <property type="entry name" value="Winged helix-like DNA-binding domain superfamily/Winged helix DNA-binding domain"/>
    <property type="match status" value="1"/>
</dbReference>
<dbReference type="InterPro" id="IPR035472">
    <property type="entry name" value="RpiR-like_SIS"/>
</dbReference>
<dbReference type="EMBL" id="PKQI01000001">
    <property type="protein sequence ID" value="NNV19991.1"/>
    <property type="molecule type" value="Genomic_DNA"/>
</dbReference>
<organism evidence="7 8">
    <name type="scientific">Brucella pseudogrignonensis</name>
    <dbReference type="NCBI Taxonomy" id="419475"/>
    <lineage>
        <taxon>Bacteria</taxon>
        <taxon>Pseudomonadati</taxon>
        <taxon>Pseudomonadota</taxon>
        <taxon>Alphaproteobacteria</taxon>
        <taxon>Hyphomicrobiales</taxon>
        <taxon>Brucellaceae</taxon>
        <taxon>Brucella/Ochrobactrum group</taxon>
        <taxon>Brucella</taxon>
    </lineage>
</organism>